<reference evidence="2 3" key="1">
    <citation type="journal article" date="2023" name="Microbiol. Resour. Announc.">
        <title>Complete Genome Sequence of Imperialibacter roseus strain P4T.</title>
        <authorList>
            <person name="Tizabi D.R."/>
            <person name="Bachvaroff T."/>
            <person name="Hill R.T."/>
        </authorList>
    </citation>
    <scope>NUCLEOTIDE SEQUENCE [LARGE SCALE GENOMIC DNA]</scope>
    <source>
        <strain evidence="2 3">P4T</strain>
    </source>
</reference>
<dbReference type="EMBL" id="CP136051">
    <property type="protein sequence ID" value="WOK07661.1"/>
    <property type="molecule type" value="Genomic_DNA"/>
</dbReference>
<evidence type="ECO:0000313" key="2">
    <source>
        <dbReference type="EMBL" id="WOK07661.1"/>
    </source>
</evidence>
<keyword evidence="1" id="KW-1133">Transmembrane helix</keyword>
<keyword evidence="1" id="KW-0472">Membrane</keyword>
<proteinExistence type="predicted"/>
<accession>A0ABZ0IST7</accession>
<organism evidence="2 3">
    <name type="scientific">Imperialibacter roseus</name>
    <dbReference type="NCBI Taxonomy" id="1324217"/>
    <lineage>
        <taxon>Bacteria</taxon>
        <taxon>Pseudomonadati</taxon>
        <taxon>Bacteroidota</taxon>
        <taxon>Cytophagia</taxon>
        <taxon>Cytophagales</taxon>
        <taxon>Flammeovirgaceae</taxon>
        <taxon>Imperialibacter</taxon>
    </lineage>
</organism>
<keyword evidence="3" id="KW-1185">Reference proteome</keyword>
<sequence length="162" mass="18849">MKTIEILVALAILLPIVLFYIKKKLSSRRTPPDYLKKISQENELDITDFEDLPGKFLVMDTLHKKLLFSRYASSKVQSLVIDLSRILSCRMEKEVIITSGHAHIEKIGLVFKHKFHKGEEDIHIPLYDSHKDGMDEAFHYYEIAKGWVKRVEQGLDRQVQVN</sequence>
<evidence type="ECO:0000313" key="3">
    <source>
        <dbReference type="Proteomes" id="UP001302349"/>
    </source>
</evidence>
<evidence type="ECO:0000256" key="1">
    <source>
        <dbReference type="SAM" id="Phobius"/>
    </source>
</evidence>
<protein>
    <submittedName>
        <fullName evidence="2">Uncharacterized protein</fullName>
    </submittedName>
</protein>
<dbReference type="RefSeq" id="WP_317490329.1">
    <property type="nucleotide sequence ID" value="NZ_CP136051.1"/>
</dbReference>
<keyword evidence="1" id="KW-0812">Transmembrane</keyword>
<gene>
    <name evidence="2" type="ORF">RT717_03365</name>
</gene>
<dbReference type="Proteomes" id="UP001302349">
    <property type="component" value="Chromosome"/>
</dbReference>
<feature type="transmembrane region" description="Helical" evidence="1">
    <location>
        <begin position="6"/>
        <end position="21"/>
    </location>
</feature>
<name>A0ABZ0IST7_9BACT</name>